<proteinExistence type="predicted"/>
<protein>
    <submittedName>
        <fullName evidence="2">Uncharacterized protein</fullName>
    </submittedName>
</protein>
<dbReference type="EMBL" id="JAERUA010000024">
    <property type="protein sequence ID" value="KAI1882994.1"/>
    <property type="molecule type" value="Genomic_DNA"/>
</dbReference>
<evidence type="ECO:0000256" key="1">
    <source>
        <dbReference type="SAM" id="MobiDB-lite"/>
    </source>
</evidence>
<gene>
    <name evidence="2" type="ORF">AGOR_G00240650</name>
</gene>
<comment type="caution">
    <text evidence="2">The sequence shown here is derived from an EMBL/GenBank/DDBJ whole genome shotgun (WGS) entry which is preliminary data.</text>
</comment>
<sequence length="90" mass="9731">MVTCAPPPAPPTSLHQSLEKTEGRGRALRLTSAAQRGACRWQHGRKRTAKAAPLHGSLSVPDRGSHRTRGLKCISHPPILAAKCRIYCTV</sequence>
<evidence type="ECO:0000313" key="3">
    <source>
        <dbReference type="Proteomes" id="UP000829720"/>
    </source>
</evidence>
<dbReference type="Proteomes" id="UP000829720">
    <property type="component" value="Unassembled WGS sequence"/>
</dbReference>
<organism evidence="2 3">
    <name type="scientific">Albula goreensis</name>
    <dbReference type="NCBI Taxonomy" id="1534307"/>
    <lineage>
        <taxon>Eukaryota</taxon>
        <taxon>Metazoa</taxon>
        <taxon>Chordata</taxon>
        <taxon>Craniata</taxon>
        <taxon>Vertebrata</taxon>
        <taxon>Euteleostomi</taxon>
        <taxon>Actinopterygii</taxon>
        <taxon>Neopterygii</taxon>
        <taxon>Teleostei</taxon>
        <taxon>Albuliformes</taxon>
        <taxon>Albulidae</taxon>
        <taxon>Albula</taxon>
    </lineage>
</organism>
<dbReference type="AlphaFoldDB" id="A0A8T3CIU5"/>
<feature type="compositionally biased region" description="Pro residues" evidence="1">
    <location>
        <begin position="1"/>
        <end position="11"/>
    </location>
</feature>
<name>A0A8T3CIU5_9TELE</name>
<feature type="region of interest" description="Disordered" evidence="1">
    <location>
        <begin position="1"/>
        <end position="70"/>
    </location>
</feature>
<reference evidence="2" key="1">
    <citation type="submission" date="2021-01" db="EMBL/GenBank/DDBJ databases">
        <authorList>
            <person name="Zahm M."/>
            <person name="Roques C."/>
            <person name="Cabau C."/>
            <person name="Klopp C."/>
            <person name="Donnadieu C."/>
            <person name="Jouanno E."/>
            <person name="Lampietro C."/>
            <person name="Louis A."/>
            <person name="Herpin A."/>
            <person name="Echchiki A."/>
            <person name="Berthelot C."/>
            <person name="Parey E."/>
            <person name="Roest-Crollius H."/>
            <person name="Braasch I."/>
            <person name="Postlethwait J."/>
            <person name="Bobe J."/>
            <person name="Montfort J."/>
            <person name="Bouchez O."/>
            <person name="Begum T."/>
            <person name="Mejri S."/>
            <person name="Adams A."/>
            <person name="Chen W.-J."/>
            <person name="Guiguen Y."/>
        </authorList>
    </citation>
    <scope>NUCLEOTIDE SEQUENCE</scope>
    <source>
        <tissue evidence="2">Blood</tissue>
    </source>
</reference>
<keyword evidence="3" id="KW-1185">Reference proteome</keyword>
<evidence type="ECO:0000313" key="2">
    <source>
        <dbReference type="EMBL" id="KAI1882994.1"/>
    </source>
</evidence>
<accession>A0A8T3CIU5</accession>